<name>C9ZKC2_TRYB9</name>
<evidence type="ECO:0000313" key="3">
    <source>
        <dbReference type="EMBL" id="CBH09886.1"/>
    </source>
</evidence>
<evidence type="ECO:0000256" key="1">
    <source>
        <dbReference type="SAM" id="MobiDB-lite"/>
    </source>
</evidence>
<protein>
    <submittedName>
        <fullName evidence="3">Uncharacterized protein</fullName>
    </submittedName>
</protein>
<organism evidence="3 4">
    <name type="scientific">Trypanosoma brucei gambiense (strain MHOM/CI/86/DAL972)</name>
    <dbReference type="NCBI Taxonomy" id="679716"/>
    <lineage>
        <taxon>Eukaryota</taxon>
        <taxon>Discoba</taxon>
        <taxon>Euglenozoa</taxon>
        <taxon>Kinetoplastea</taxon>
        <taxon>Metakinetoplastina</taxon>
        <taxon>Trypanosomatida</taxon>
        <taxon>Trypanosomatidae</taxon>
        <taxon>Trypanosoma</taxon>
    </lineage>
</organism>
<dbReference type="GeneID" id="23859002"/>
<gene>
    <name evidence="3" type="ORF">TbgDal_III2240</name>
</gene>
<dbReference type="KEGG" id="tbg:TbgDal_III2240"/>
<reference evidence="4" key="1">
    <citation type="journal article" date="2010" name="PLoS Negl. Trop. Dis.">
        <title>The genome sequence of Trypanosoma brucei gambiense, causative agent of chronic human african trypanosomiasis.</title>
        <authorList>
            <person name="Jackson A.P."/>
            <person name="Sanders M."/>
            <person name="Berry A."/>
            <person name="McQuillan J."/>
            <person name="Aslett M.A."/>
            <person name="Quail M.A."/>
            <person name="Chukualim B."/>
            <person name="Capewell P."/>
            <person name="MacLeod A."/>
            <person name="Melville S.E."/>
            <person name="Gibson W."/>
            <person name="Barry J.D."/>
            <person name="Berriman M."/>
            <person name="Hertz-Fowler C."/>
        </authorList>
    </citation>
    <scope>NUCLEOTIDE SEQUENCE [LARGE SCALE GENOMIC DNA]</scope>
    <source>
        <strain evidence="4">MHOM/CI/86/DAL972</strain>
    </source>
</reference>
<sequence>MPLISEKRGASLETFPNNRQPQDDVHNIRLLSESVIIMKRAGQITLPVESPPWKPPRVPASLQRRPVLRLLSFFSWLAAAILVAFSHTLNGGNASAMAKRPDTHNSV</sequence>
<keyword evidence="2" id="KW-0812">Transmembrane</keyword>
<evidence type="ECO:0000256" key="2">
    <source>
        <dbReference type="SAM" id="Phobius"/>
    </source>
</evidence>
<keyword evidence="2" id="KW-1133">Transmembrane helix</keyword>
<dbReference type="Proteomes" id="UP000002316">
    <property type="component" value="Chromosome 3"/>
</dbReference>
<keyword evidence="2" id="KW-0472">Membrane</keyword>
<dbReference type="RefSeq" id="XP_011772179.1">
    <property type="nucleotide sequence ID" value="XM_011773877.1"/>
</dbReference>
<proteinExistence type="predicted"/>
<accession>C9ZKC2</accession>
<dbReference type="EMBL" id="FN554966">
    <property type="protein sequence ID" value="CBH09886.1"/>
    <property type="molecule type" value="Genomic_DNA"/>
</dbReference>
<feature type="transmembrane region" description="Helical" evidence="2">
    <location>
        <begin position="67"/>
        <end position="85"/>
    </location>
</feature>
<dbReference type="AlphaFoldDB" id="C9ZKC2"/>
<evidence type="ECO:0000313" key="4">
    <source>
        <dbReference type="Proteomes" id="UP000002316"/>
    </source>
</evidence>
<feature type="region of interest" description="Disordered" evidence="1">
    <location>
        <begin position="1"/>
        <end position="20"/>
    </location>
</feature>
<feature type="compositionally biased region" description="Basic and acidic residues" evidence="1">
    <location>
        <begin position="1"/>
        <end position="10"/>
    </location>
</feature>